<gene>
    <name evidence="2" type="ORF">BpHYR1_003031</name>
</gene>
<evidence type="ECO:0000256" key="1">
    <source>
        <dbReference type="SAM" id="MobiDB-lite"/>
    </source>
</evidence>
<proteinExistence type="predicted"/>
<organism evidence="2 3">
    <name type="scientific">Brachionus plicatilis</name>
    <name type="common">Marine rotifer</name>
    <name type="synonym">Brachionus muelleri</name>
    <dbReference type="NCBI Taxonomy" id="10195"/>
    <lineage>
        <taxon>Eukaryota</taxon>
        <taxon>Metazoa</taxon>
        <taxon>Spiralia</taxon>
        <taxon>Gnathifera</taxon>
        <taxon>Rotifera</taxon>
        <taxon>Eurotatoria</taxon>
        <taxon>Monogononta</taxon>
        <taxon>Pseudotrocha</taxon>
        <taxon>Ploima</taxon>
        <taxon>Brachionidae</taxon>
        <taxon>Brachionus</taxon>
    </lineage>
</organism>
<feature type="region of interest" description="Disordered" evidence="1">
    <location>
        <begin position="109"/>
        <end position="174"/>
    </location>
</feature>
<feature type="region of interest" description="Disordered" evidence="1">
    <location>
        <begin position="43"/>
        <end position="69"/>
    </location>
</feature>
<feature type="compositionally biased region" description="Low complexity" evidence="1">
    <location>
        <begin position="221"/>
        <end position="231"/>
    </location>
</feature>
<accession>A0A3M7QZH5</accession>
<comment type="caution">
    <text evidence="2">The sequence shown here is derived from an EMBL/GenBank/DDBJ whole genome shotgun (WGS) entry which is preliminary data.</text>
</comment>
<dbReference type="EMBL" id="REGN01004631">
    <property type="protein sequence ID" value="RNA16760.1"/>
    <property type="molecule type" value="Genomic_DNA"/>
</dbReference>
<feature type="compositionally biased region" description="Polar residues" evidence="1">
    <location>
        <begin position="1"/>
        <end position="11"/>
    </location>
</feature>
<evidence type="ECO:0000313" key="3">
    <source>
        <dbReference type="Proteomes" id="UP000276133"/>
    </source>
</evidence>
<name>A0A3M7QZH5_BRAPC</name>
<reference evidence="2 3" key="1">
    <citation type="journal article" date="2018" name="Sci. Rep.">
        <title>Genomic signatures of local adaptation to the degree of environmental predictability in rotifers.</title>
        <authorList>
            <person name="Franch-Gras L."/>
            <person name="Hahn C."/>
            <person name="Garcia-Roger E.M."/>
            <person name="Carmona M.J."/>
            <person name="Serra M."/>
            <person name="Gomez A."/>
        </authorList>
    </citation>
    <scope>NUCLEOTIDE SEQUENCE [LARGE SCALE GENOMIC DNA]</scope>
    <source>
        <strain evidence="2">HYR1</strain>
    </source>
</reference>
<protein>
    <submittedName>
        <fullName evidence="2">Uncharacterized protein</fullName>
    </submittedName>
</protein>
<evidence type="ECO:0000313" key="2">
    <source>
        <dbReference type="EMBL" id="RNA16760.1"/>
    </source>
</evidence>
<feature type="compositionally biased region" description="Low complexity" evidence="1">
    <location>
        <begin position="49"/>
        <end position="69"/>
    </location>
</feature>
<keyword evidence="3" id="KW-1185">Reference proteome</keyword>
<dbReference type="AlphaFoldDB" id="A0A3M7QZH5"/>
<sequence length="414" mass="45779">MDASSVQSGARTLSPAYQPPASSNYTQEELNFHSPYLQTNTNLKPDLFLSPNSNLSNPQNSNGGSLPDLTAFQFQNNQFHQNLQLHDYSQRQKNNYDNQLLQPNIQQHSHIGPVKPTHLGSVSPTRGTVRYSPTNSNINRRPSPQRSLPPGINTQSKSSLSAHSTPTSPLHSNQAMPILEFPINSSKMNNYSKNMMNNGVYRNAPGNIGQNGGESLPPSPQSQQSCFNSPQGSPDPLAISPQDMNPFTSSNNYEIIQQKFDGIKLDSSNNQFNFGQFLMNNSNQMVKKNRSENIDDSMDSDIGAKNQSLINSRNESLSSIGSSSNQANNLSLFNDIENYQQNTSFKNNILNKNHKNSIPNIILTYPAEEKGEMVISQELSSDLNFDVANLLDFSNFTGPVSIDDVNSINFNESI</sequence>
<dbReference type="Proteomes" id="UP000276133">
    <property type="component" value="Unassembled WGS sequence"/>
</dbReference>
<feature type="compositionally biased region" description="Polar residues" evidence="1">
    <location>
        <begin position="120"/>
        <end position="174"/>
    </location>
</feature>
<feature type="region of interest" description="Disordered" evidence="1">
    <location>
        <begin position="202"/>
        <end position="238"/>
    </location>
</feature>
<feature type="region of interest" description="Disordered" evidence="1">
    <location>
        <begin position="1"/>
        <end position="24"/>
    </location>
</feature>